<name>A0ABT2F5F6_9STRE</name>
<keyword evidence="2" id="KW-1185">Reference proteome</keyword>
<sequence>MPKKQQKLDDLPRSYYHMKAEIIAMLESWDTTYNRYEVDTFFITKRTGIGSFTIHSLRVGRAKIENMTFKNAMRLYNFAKYCRNKGLFTAQVRMKLGAERPAISAKKRKRKTIDKE</sequence>
<dbReference type="Proteomes" id="UP001206548">
    <property type="component" value="Unassembled WGS sequence"/>
</dbReference>
<proteinExistence type="predicted"/>
<gene>
    <name evidence="1" type="ORF">NXS10_01550</name>
</gene>
<evidence type="ECO:0000313" key="2">
    <source>
        <dbReference type="Proteomes" id="UP001206548"/>
    </source>
</evidence>
<reference evidence="1 2" key="1">
    <citation type="journal article" date="2023" name="Int. J. Syst. Evol. Microbiol.">
        <title>Streptococcus sciuri sp. nov., Staphylococcus marylandisciuri sp. nov. and Staphylococcus americanisciuri sp. nov., isolated from faeces of eastern grey squirrel (Sciurus carolinensis).</title>
        <authorList>
            <person name="Volokhov D.V."/>
            <person name="Zagorodnyaya T.A."/>
            <person name="Furtak V.A."/>
            <person name="Nattanmai G."/>
            <person name="Randall L."/>
            <person name="Jose S."/>
            <person name="Gao Y."/>
            <person name="Eisenberg T."/>
            <person name="Delmonte P."/>
            <person name="Blom J."/>
            <person name="Mitchell K.K."/>
        </authorList>
    </citation>
    <scope>NUCLEOTIDE SEQUENCE [LARGE SCALE GENOMIC DNA]</scope>
    <source>
        <strain evidence="1 2">SQ9-PEA</strain>
    </source>
</reference>
<dbReference type="RefSeq" id="WP_259136899.1">
    <property type="nucleotide sequence ID" value="NZ_JANUXX010000001.1"/>
</dbReference>
<evidence type="ECO:0000313" key="1">
    <source>
        <dbReference type="EMBL" id="MCS4487664.1"/>
    </source>
</evidence>
<comment type="caution">
    <text evidence="1">The sequence shown here is derived from an EMBL/GenBank/DDBJ whole genome shotgun (WGS) entry which is preliminary data.</text>
</comment>
<protein>
    <submittedName>
        <fullName evidence="1">Uncharacterized protein</fullName>
    </submittedName>
</protein>
<organism evidence="1 2">
    <name type="scientific">Streptococcus sciuri</name>
    <dbReference type="NCBI Taxonomy" id="2973939"/>
    <lineage>
        <taxon>Bacteria</taxon>
        <taxon>Bacillati</taxon>
        <taxon>Bacillota</taxon>
        <taxon>Bacilli</taxon>
        <taxon>Lactobacillales</taxon>
        <taxon>Streptococcaceae</taxon>
        <taxon>Streptococcus</taxon>
    </lineage>
</organism>
<accession>A0ABT2F5F6</accession>
<dbReference type="EMBL" id="JANUXX010000001">
    <property type="protein sequence ID" value="MCS4487664.1"/>
    <property type="molecule type" value="Genomic_DNA"/>
</dbReference>